<dbReference type="PANTHER" id="PTHR23048">
    <property type="entry name" value="MYOSIN LIGHT CHAIN 1, 3"/>
    <property type="match status" value="1"/>
</dbReference>
<proteinExistence type="predicted"/>
<dbReference type="GO" id="GO:0005509">
    <property type="term" value="F:calcium ion binding"/>
    <property type="evidence" value="ECO:0007669"/>
    <property type="project" value="InterPro"/>
</dbReference>
<dbReference type="SUPFAM" id="SSF47473">
    <property type="entry name" value="EF-hand"/>
    <property type="match status" value="1"/>
</dbReference>
<feature type="domain" description="EF-hand" evidence="1">
    <location>
        <begin position="75"/>
        <end position="110"/>
    </location>
</feature>
<reference evidence="3" key="1">
    <citation type="submission" date="2017-02" db="UniProtKB">
        <authorList>
            <consortium name="WormBaseParasite"/>
        </authorList>
    </citation>
    <scope>IDENTIFICATION</scope>
</reference>
<evidence type="ECO:0000313" key="2">
    <source>
        <dbReference type="Proteomes" id="UP000046393"/>
    </source>
</evidence>
<dbReference type="InterPro" id="IPR050230">
    <property type="entry name" value="CALM/Myosin/TropC-like"/>
</dbReference>
<organism evidence="2 3">
    <name type="scientific">Syphacia muris</name>
    <dbReference type="NCBI Taxonomy" id="451379"/>
    <lineage>
        <taxon>Eukaryota</taxon>
        <taxon>Metazoa</taxon>
        <taxon>Ecdysozoa</taxon>
        <taxon>Nematoda</taxon>
        <taxon>Chromadorea</taxon>
        <taxon>Rhabditida</taxon>
        <taxon>Spirurina</taxon>
        <taxon>Oxyuridomorpha</taxon>
        <taxon>Oxyuroidea</taxon>
        <taxon>Oxyuridae</taxon>
        <taxon>Syphacia</taxon>
    </lineage>
</organism>
<dbReference type="GO" id="GO:0016460">
    <property type="term" value="C:myosin II complex"/>
    <property type="evidence" value="ECO:0007669"/>
    <property type="project" value="TreeGrafter"/>
</dbReference>
<evidence type="ECO:0000259" key="1">
    <source>
        <dbReference type="PROSITE" id="PS50222"/>
    </source>
</evidence>
<dbReference type="InterPro" id="IPR002048">
    <property type="entry name" value="EF_hand_dom"/>
</dbReference>
<sequence>TQYFSQQQIDEYRQCFYLYCQDGVVQNASQLRYIMRCLGYCSTTSETVTYFEKHGKKIDFATFLEILHEESQQPNPIDEIMAALNGIDRKKRGWITTNEFINILSSVGDHTPRKELEYPIKYLDPNSTGCITFSKLRKFLNDVL</sequence>
<dbReference type="PROSITE" id="PS50222">
    <property type="entry name" value="EF_HAND_2"/>
    <property type="match status" value="2"/>
</dbReference>
<dbReference type="AlphaFoldDB" id="A0A0N5AMA2"/>
<evidence type="ECO:0000313" key="3">
    <source>
        <dbReference type="WBParaSite" id="SMUV_0000570401-mRNA-1"/>
    </source>
</evidence>
<dbReference type="Proteomes" id="UP000046393">
    <property type="component" value="Unplaced"/>
</dbReference>
<dbReference type="WBParaSite" id="SMUV_0000570401-mRNA-1">
    <property type="protein sequence ID" value="SMUV_0000570401-mRNA-1"/>
    <property type="gene ID" value="SMUV_0000570401"/>
</dbReference>
<accession>A0A0N5AMA2</accession>
<feature type="domain" description="EF-hand" evidence="1">
    <location>
        <begin position="111"/>
        <end position="144"/>
    </location>
</feature>
<dbReference type="Gene3D" id="1.10.238.10">
    <property type="entry name" value="EF-hand"/>
    <property type="match status" value="2"/>
</dbReference>
<keyword evidence="2" id="KW-1185">Reference proteome</keyword>
<protein>
    <submittedName>
        <fullName evidence="3">EF-hand domain-containing protein</fullName>
    </submittedName>
</protein>
<dbReference type="PANTHER" id="PTHR23048:SF45">
    <property type="entry name" value="CALMODULIN LIKE 4"/>
    <property type="match status" value="1"/>
</dbReference>
<dbReference type="STRING" id="451379.A0A0N5AMA2"/>
<dbReference type="InterPro" id="IPR011992">
    <property type="entry name" value="EF-hand-dom_pair"/>
</dbReference>
<name>A0A0N5AMA2_9BILA</name>